<evidence type="ECO:0000313" key="2">
    <source>
        <dbReference type="EMBL" id="QHB37746.1"/>
    </source>
</evidence>
<evidence type="ECO:0000256" key="1">
    <source>
        <dbReference type="SAM" id="MobiDB-lite"/>
    </source>
</evidence>
<accession>A0A6B9L7M2</accession>
<proteinExistence type="predicted"/>
<organism evidence="2 3">
    <name type="scientific">Mycobacterium phage Imvubu</name>
    <dbReference type="NCBI Taxonomy" id="2686233"/>
    <lineage>
        <taxon>Viruses</taxon>
        <taxon>Duplodnaviria</taxon>
        <taxon>Heunggongvirae</taxon>
        <taxon>Uroviricota</taxon>
        <taxon>Caudoviricetes</taxon>
        <taxon>Bclasvirinae</taxon>
        <taxon>Imvubuvirus</taxon>
        <taxon>Imvubuvirus imvubu</taxon>
    </lineage>
</organism>
<keyword evidence="3" id="KW-1185">Reference proteome</keyword>
<dbReference type="EMBL" id="MN813693">
    <property type="protein sequence ID" value="QHB37746.1"/>
    <property type="molecule type" value="Genomic_DNA"/>
</dbReference>
<feature type="region of interest" description="Disordered" evidence="1">
    <location>
        <begin position="1"/>
        <end position="38"/>
    </location>
</feature>
<dbReference type="KEGG" id="vg:60321365"/>
<feature type="compositionally biased region" description="Acidic residues" evidence="1">
    <location>
        <begin position="502"/>
        <end position="511"/>
    </location>
</feature>
<name>A0A6B9L7M2_9CAUD</name>
<evidence type="ECO:0000313" key="3">
    <source>
        <dbReference type="Proteomes" id="UP000464404"/>
    </source>
</evidence>
<dbReference type="GeneID" id="60321365"/>
<sequence length="639" mass="69177">MAPSTLRVVRRPKGSAPRRALTAASQPVDPGKTSPRTAVGNIGRSDWQAEAWDFLDTVGELGYVVAWIAASVSRVKLIASEIDPNTGLPTGGLAEDANGNLTAEQQRVATIVRSIAGGPQGQSQMQKRVAECLYVPGEHWLAILDRGNKFPDGTPMLDWYVVTRDEWRKRTTGNSVGDVEVDLPDGEKHIVVGGRDRFIRVWNPRPRKAKEPHSLVRSALDPLREIVRTTKKIKVADKSRLIGNGVVFLPAEMSLPAATAPIADNQPGAPIPVVQGVGAADQLANLIYQQAVAAVEDEDSQAAVVPLLATVPGEHLGKIFHLKIGDEVTEIEIKKRNDAIARLAMSLNISPERLLGLSKGNHWSAWAIGDEDVQTHIKPIIETLVAAINREVIRVVLEREGIDASKYCLWYDASGLTADPDLTDEANKARELGALRNEVYLRMLGLPEDGGHDLTTLEGAQAWAREAIIQDPTLITTLAPLLDGELAEIEWPTPQPALPPGNEEDPDDEDTTGGAPNTEGDDPEDEASVTAAVLPSRAEFILAERLLTSRALELAGKRRFSISDRDQKARLRGLAPHDYHRVMGPVAAAEVPKLISGWDNALADHAIEMLGVDTDTLRSVVKAKVLAELTRPTIDVEAS</sequence>
<reference evidence="2 3" key="1">
    <citation type="submission" date="2019-12" db="EMBL/GenBank/DDBJ databases">
        <authorList>
            <person name="Garlena R.A."/>
            <person name="Russell D.A."/>
            <person name="Pope W.H."/>
            <person name="Jacobs-Sera D."/>
            <person name="Hatfull G.F."/>
        </authorList>
    </citation>
    <scope>NUCLEOTIDE SEQUENCE [LARGE SCALE GENOMIC DNA]</scope>
</reference>
<dbReference type="RefSeq" id="YP_009949955.1">
    <property type="nucleotide sequence ID" value="NC_051586.1"/>
</dbReference>
<feature type="region of interest" description="Disordered" evidence="1">
    <location>
        <begin position="491"/>
        <end position="528"/>
    </location>
</feature>
<dbReference type="Proteomes" id="UP000464404">
    <property type="component" value="Segment"/>
</dbReference>
<protein>
    <submittedName>
        <fullName evidence="2">Portal protein</fullName>
    </submittedName>
</protein>
<gene>
    <name evidence="2" type="primary">5</name>
    <name evidence="2" type="ORF">PBI_IMVUBU_5</name>
</gene>